<feature type="compositionally biased region" description="Low complexity" evidence="1">
    <location>
        <begin position="57"/>
        <end position="77"/>
    </location>
</feature>
<dbReference type="Pfam" id="PF11154">
    <property type="entry name" value="DUF2934"/>
    <property type="match status" value="1"/>
</dbReference>
<dbReference type="RefSeq" id="WP_039560264.1">
    <property type="nucleotide sequence ID" value="NZ_FTMC01000002.1"/>
</dbReference>
<dbReference type="Proteomes" id="UP000186079">
    <property type="component" value="Unassembled WGS sequence"/>
</dbReference>
<dbReference type="InterPro" id="IPR021327">
    <property type="entry name" value="DUF2934"/>
</dbReference>
<evidence type="ECO:0008006" key="4">
    <source>
        <dbReference type="Google" id="ProtNLM"/>
    </source>
</evidence>
<proteinExistence type="predicted"/>
<accession>A0A1N6PIZ9</accession>
<feature type="region of interest" description="Disordered" evidence="1">
    <location>
        <begin position="38"/>
        <end position="86"/>
    </location>
</feature>
<protein>
    <recommendedName>
        <fullName evidence="4">DUF2934 domain-containing protein</fullName>
    </recommendedName>
</protein>
<sequence>MSDEQRIRELAYQIWEAEGRPDGEQDRHWTLASRLASETVRVETPTPKARVSRSRPRAAAAETVETPPAAPRRGASSSRRKNEQPR</sequence>
<evidence type="ECO:0000313" key="2">
    <source>
        <dbReference type="EMBL" id="SIQ04325.1"/>
    </source>
</evidence>
<name>A0A1N6PIZ9_9PSED</name>
<evidence type="ECO:0000256" key="1">
    <source>
        <dbReference type="SAM" id="MobiDB-lite"/>
    </source>
</evidence>
<dbReference type="AlphaFoldDB" id="A0A1N6PIZ9"/>
<reference evidence="2 3" key="1">
    <citation type="submission" date="2017-01" db="EMBL/GenBank/DDBJ databases">
        <authorList>
            <person name="Mah S.A."/>
            <person name="Swanson W.J."/>
            <person name="Moy G.W."/>
            <person name="Vacquier V.D."/>
        </authorList>
    </citation>
    <scope>NUCLEOTIDE SEQUENCE [LARGE SCALE GENOMIC DNA]</scope>
    <source>
        <strain evidence="2 3">ATCC 29606</strain>
    </source>
</reference>
<dbReference type="EMBL" id="FTMC01000002">
    <property type="protein sequence ID" value="SIQ04325.1"/>
    <property type="molecule type" value="Genomic_DNA"/>
</dbReference>
<organism evidence="2 3">
    <name type="scientific">Pseudomonas flexibilis</name>
    <dbReference type="NCBI Taxonomy" id="706570"/>
    <lineage>
        <taxon>Bacteria</taxon>
        <taxon>Pseudomonadati</taxon>
        <taxon>Pseudomonadota</taxon>
        <taxon>Gammaproteobacteria</taxon>
        <taxon>Pseudomonadales</taxon>
        <taxon>Pseudomonadaceae</taxon>
        <taxon>Pseudomonas</taxon>
    </lineage>
</organism>
<gene>
    <name evidence="2" type="ORF">SAMN05421672_102185</name>
</gene>
<evidence type="ECO:0000313" key="3">
    <source>
        <dbReference type="Proteomes" id="UP000186079"/>
    </source>
</evidence>